<dbReference type="PIRSF" id="PIRSF016578">
    <property type="entry name" value="HsaA"/>
    <property type="match status" value="1"/>
</dbReference>
<dbReference type="CDD" id="cd00567">
    <property type="entry name" value="ACAD"/>
    <property type="match status" value="1"/>
</dbReference>
<dbReference type="Gene3D" id="1.10.540.10">
    <property type="entry name" value="Acyl-CoA dehydrogenase/oxidase, N-terminal domain"/>
    <property type="match status" value="1"/>
</dbReference>
<comment type="caution">
    <text evidence="10">The sequence shown here is derived from an EMBL/GenBank/DDBJ whole genome shotgun (WGS) entry which is preliminary data.</text>
</comment>
<dbReference type="InterPro" id="IPR006091">
    <property type="entry name" value="Acyl-CoA_Oxase/DH_mid-dom"/>
</dbReference>
<sequence>MRTIDDFTVPKEYEAPIEKLLKKIVRSLVDKEIMPYRRTFDEEWRHNPRIESFYQKLFVDIGAQRFLWPAEYGGWNVGGSNWIGTAAYVVMEEIARADTGLAVAFGCGIGWSNFMIAFLPMRRNERLLEEISNLYTKSDKPVIACMAMTEPQGGSDIENTEIEHGRTIQTTAELDGNEWVINGHKLWPTNSAEADLYGVICTTKRGSTDDRDLAVIMVPADKPGVKRGEPYHKAGMAADLNTDIWFDNVRVPDYYRACGPGEDMVFFKSTLDNIGVLGSISYCVGAMKNVYEILKEYVSKKTYHGRPLKENDAIAGVLSDITAKIEASHLMARQFARMIDRPDQYGSYFSSEIRAKSRATKLFVCERCNEVCSEAMDILGIHGYDRDHDIEKQWRDVKMIQLWMGGKQICEMETARWFYECETL</sequence>
<name>A0A520KTC3_METT2</name>
<dbReference type="GO" id="GO:0033539">
    <property type="term" value="P:fatty acid beta-oxidation using acyl-CoA dehydrogenase"/>
    <property type="evidence" value="ECO:0007669"/>
    <property type="project" value="TreeGrafter"/>
</dbReference>
<proteinExistence type="inferred from homology"/>
<keyword evidence="5 6" id="KW-0560">Oxidoreductase</keyword>
<dbReference type="SUPFAM" id="SSF56645">
    <property type="entry name" value="Acyl-CoA dehydrogenase NM domain-like"/>
    <property type="match status" value="1"/>
</dbReference>
<dbReference type="Gene3D" id="1.20.140.10">
    <property type="entry name" value="Butyryl-CoA Dehydrogenase, subunit A, domain 3"/>
    <property type="match status" value="1"/>
</dbReference>
<evidence type="ECO:0000256" key="1">
    <source>
        <dbReference type="ARBA" id="ARBA00001974"/>
    </source>
</evidence>
<dbReference type="SUPFAM" id="SSF47203">
    <property type="entry name" value="Acyl-CoA dehydrogenase C-terminal domain-like"/>
    <property type="match status" value="1"/>
</dbReference>
<dbReference type="Pfam" id="PF02771">
    <property type="entry name" value="Acyl-CoA_dh_N"/>
    <property type="match status" value="1"/>
</dbReference>
<evidence type="ECO:0000256" key="2">
    <source>
        <dbReference type="ARBA" id="ARBA00009347"/>
    </source>
</evidence>
<dbReference type="InterPro" id="IPR009075">
    <property type="entry name" value="AcylCo_DH/oxidase_C"/>
</dbReference>
<dbReference type="InterPro" id="IPR050741">
    <property type="entry name" value="Acyl-CoA_dehydrogenase"/>
</dbReference>
<dbReference type="GO" id="GO:0050660">
    <property type="term" value="F:flavin adenine dinucleotide binding"/>
    <property type="evidence" value="ECO:0007669"/>
    <property type="project" value="InterPro"/>
</dbReference>
<dbReference type="Gene3D" id="2.40.110.10">
    <property type="entry name" value="Butyryl-CoA Dehydrogenase, subunit A, domain 2"/>
    <property type="match status" value="1"/>
</dbReference>
<dbReference type="InterPro" id="IPR036250">
    <property type="entry name" value="AcylCo_DH-like_C"/>
</dbReference>
<evidence type="ECO:0000313" key="11">
    <source>
        <dbReference type="Proteomes" id="UP000317158"/>
    </source>
</evidence>
<dbReference type="GO" id="GO:0005737">
    <property type="term" value="C:cytoplasm"/>
    <property type="evidence" value="ECO:0007669"/>
    <property type="project" value="TreeGrafter"/>
</dbReference>
<keyword evidence="4 6" id="KW-0274">FAD</keyword>
<dbReference type="AlphaFoldDB" id="A0A520KTC3"/>
<dbReference type="Pfam" id="PF02770">
    <property type="entry name" value="Acyl-CoA_dh_M"/>
    <property type="match status" value="1"/>
</dbReference>
<dbReference type="PANTHER" id="PTHR48083">
    <property type="entry name" value="MEDIUM-CHAIN SPECIFIC ACYL-COA DEHYDROGENASE, MITOCHONDRIAL-RELATED"/>
    <property type="match status" value="1"/>
</dbReference>
<feature type="domain" description="Acyl-CoA dehydrogenase/oxidase N-terminal" evidence="9">
    <location>
        <begin position="18"/>
        <end position="109"/>
    </location>
</feature>
<comment type="similarity">
    <text evidence="2 6">Belongs to the acyl-CoA dehydrogenase family.</text>
</comment>
<dbReference type="Proteomes" id="UP000317158">
    <property type="component" value="Unassembled WGS sequence"/>
</dbReference>
<evidence type="ECO:0000259" key="8">
    <source>
        <dbReference type="Pfam" id="PF02770"/>
    </source>
</evidence>
<dbReference type="GO" id="GO:0003995">
    <property type="term" value="F:acyl-CoA dehydrogenase activity"/>
    <property type="evidence" value="ECO:0007669"/>
    <property type="project" value="TreeGrafter"/>
</dbReference>
<comment type="cofactor">
    <cofactor evidence="1 6">
        <name>FAD</name>
        <dbReference type="ChEBI" id="CHEBI:57692"/>
    </cofactor>
</comment>
<dbReference type="InterPro" id="IPR046373">
    <property type="entry name" value="Acyl-CoA_Oxase/DH_mid-dom_sf"/>
</dbReference>
<organism evidence="10 11">
    <name type="scientific">Methanoliparum thermophilum</name>
    <dbReference type="NCBI Taxonomy" id="2491083"/>
    <lineage>
        <taxon>Archaea</taxon>
        <taxon>Methanobacteriati</taxon>
        <taxon>Methanobacteriota</taxon>
        <taxon>Candidatus Methanoliparia</taxon>
        <taxon>Candidatus Methanoliparales</taxon>
        <taxon>Candidatus Methanoliparaceae</taxon>
        <taxon>Candidatus Methanoliparum</taxon>
    </lineage>
</organism>
<dbReference type="InterPro" id="IPR037069">
    <property type="entry name" value="AcylCoA_DH/ox_N_sf"/>
</dbReference>
<reference evidence="10 11" key="1">
    <citation type="journal article" date="2019" name="Nat. Microbiol.">
        <title>Wide diversity of methane and short-chain alkane metabolisms in uncultured archaea.</title>
        <authorList>
            <person name="Borrel G."/>
            <person name="Adam P.S."/>
            <person name="McKay L.J."/>
            <person name="Chen L.X."/>
            <person name="Sierra-Garcia I.N."/>
            <person name="Sieber C.M."/>
            <person name="Letourneur Q."/>
            <person name="Ghozlane A."/>
            <person name="Andersen G.L."/>
            <person name="Li W.J."/>
            <person name="Hallam S.J."/>
            <person name="Muyzer G."/>
            <person name="de Oliveira V.M."/>
            <person name="Inskeep W.P."/>
            <person name="Banfield J.F."/>
            <person name="Gribaldo S."/>
        </authorList>
    </citation>
    <scope>NUCLEOTIDE SEQUENCE [LARGE SCALE GENOMIC DNA]</scope>
    <source>
        <strain evidence="10">NM1a</strain>
    </source>
</reference>
<evidence type="ECO:0000259" key="9">
    <source>
        <dbReference type="Pfam" id="PF02771"/>
    </source>
</evidence>
<accession>A0A520KTC3</accession>
<feature type="domain" description="Acyl-CoA oxidase/dehydrogenase middle" evidence="8">
    <location>
        <begin position="145"/>
        <end position="249"/>
    </location>
</feature>
<gene>
    <name evidence="10" type="ORF">EF806_01525</name>
</gene>
<feature type="domain" description="Acyl-CoA dehydrogenase/oxidase C-terminal" evidence="7">
    <location>
        <begin position="281"/>
        <end position="415"/>
    </location>
</feature>
<dbReference type="Pfam" id="PF00441">
    <property type="entry name" value="Acyl-CoA_dh_1"/>
    <property type="match status" value="1"/>
</dbReference>
<evidence type="ECO:0000256" key="3">
    <source>
        <dbReference type="ARBA" id="ARBA00022630"/>
    </source>
</evidence>
<dbReference type="PANTHER" id="PTHR48083:SF2">
    <property type="entry name" value="MEDIUM-CHAIN SPECIFIC ACYL-COA DEHYDROGENASE, MITOCHONDRIAL"/>
    <property type="match status" value="1"/>
</dbReference>
<evidence type="ECO:0000256" key="5">
    <source>
        <dbReference type="ARBA" id="ARBA00023002"/>
    </source>
</evidence>
<dbReference type="InterPro" id="IPR013786">
    <property type="entry name" value="AcylCoA_DH/ox_N"/>
</dbReference>
<dbReference type="InterPro" id="IPR009100">
    <property type="entry name" value="AcylCoA_DH/oxidase_NM_dom_sf"/>
</dbReference>
<protein>
    <submittedName>
        <fullName evidence="10">Acyl-CoA dehydrogenase</fullName>
    </submittedName>
</protein>
<evidence type="ECO:0000256" key="6">
    <source>
        <dbReference type="RuleBase" id="RU362125"/>
    </source>
</evidence>
<evidence type="ECO:0000313" key="10">
    <source>
        <dbReference type="EMBL" id="RZN65225.1"/>
    </source>
</evidence>
<evidence type="ECO:0000259" key="7">
    <source>
        <dbReference type="Pfam" id="PF00441"/>
    </source>
</evidence>
<evidence type="ECO:0000256" key="4">
    <source>
        <dbReference type="ARBA" id="ARBA00022827"/>
    </source>
</evidence>
<keyword evidence="3 6" id="KW-0285">Flavoprotein</keyword>
<dbReference type="EMBL" id="RXIF01000003">
    <property type="protein sequence ID" value="RZN65225.1"/>
    <property type="molecule type" value="Genomic_DNA"/>
</dbReference>